<evidence type="ECO:0000313" key="2">
    <source>
        <dbReference type="EMBL" id="CAJ1963338.1"/>
    </source>
</evidence>
<dbReference type="Gramene" id="rna-AYBTSS11_LOCUS19720">
    <property type="protein sequence ID" value="CAJ1963338.1"/>
    <property type="gene ID" value="gene-AYBTSS11_LOCUS19720"/>
</dbReference>
<evidence type="ECO:0000313" key="3">
    <source>
        <dbReference type="Proteomes" id="UP001189624"/>
    </source>
</evidence>
<reference evidence="2" key="1">
    <citation type="submission" date="2023-10" db="EMBL/GenBank/DDBJ databases">
        <authorList>
            <person name="Domelevo Entfellner J.-B."/>
        </authorList>
    </citation>
    <scope>NUCLEOTIDE SEQUENCE</scope>
</reference>
<feature type="compositionally biased region" description="Basic and acidic residues" evidence="1">
    <location>
        <begin position="50"/>
        <end position="60"/>
    </location>
</feature>
<sequence>MESSQEHLRNIALEGFDFIEKFYGRRSTPNDAFPGRRDGFWAIHQVPNGEMEKPTLKPKEVPNYTTPASNYPRGKPQNRWGRPTKF</sequence>
<dbReference type="AlphaFoldDB" id="A0AA86VSL0"/>
<name>A0AA86VSL0_9FABA</name>
<feature type="region of interest" description="Disordered" evidence="1">
    <location>
        <begin position="49"/>
        <end position="86"/>
    </location>
</feature>
<protein>
    <submittedName>
        <fullName evidence="2">Uncharacterized protein</fullName>
    </submittedName>
</protein>
<keyword evidence="3" id="KW-1185">Reference proteome</keyword>
<dbReference type="EMBL" id="OY731403">
    <property type="protein sequence ID" value="CAJ1963338.1"/>
    <property type="molecule type" value="Genomic_DNA"/>
</dbReference>
<proteinExistence type="predicted"/>
<organism evidence="2 3">
    <name type="scientific">Sphenostylis stenocarpa</name>
    <dbReference type="NCBI Taxonomy" id="92480"/>
    <lineage>
        <taxon>Eukaryota</taxon>
        <taxon>Viridiplantae</taxon>
        <taxon>Streptophyta</taxon>
        <taxon>Embryophyta</taxon>
        <taxon>Tracheophyta</taxon>
        <taxon>Spermatophyta</taxon>
        <taxon>Magnoliopsida</taxon>
        <taxon>eudicotyledons</taxon>
        <taxon>Gunneridae</taxon>
        <taxon>Pentapetalae</taxon>
        <taxon>rosids</taxon>
        <taxon>fabids</taxon>
        <taxon>Fabales</taxon>
        <taxon>Fabaceae</taxon>
        <taxon>Papilionoideae</taxon>
        <taxon>50 kb inversion clade</taxon>
        <taxon>NPAAA clade</taxon>
        <taxon>indigoferoid/millettioid clade</taxon>
        <taxon>Phaseoleae</taxon>
        <taxon>Sphenostylis</taxon>
    </lineage>
</organism>
<accession>A0AA86VSL0</accession>
<gene>
    <name evidence="2" type="ORF">AYBTSS11_LOCUS19720</name>
</gene>
<dbReference type="Proteomes" id="UP001189624">
    <property type="component" value="Chromosome 6"/>
</dbReference>
<evidence type="ECO:0000256" key="1">
    <source>
        <dbReference type="SAM" id="MobiDB-lite"/>
    </source>
</evidence>